<dbReference type="SMART" id="SM00450">
    <property type="entry name" value="RHOD"/>
    <property type="match status" value="1"/>
</dbReference>
<dbReference type="AlphaFoldDB" id="A0A7R9BW36"/>
<dbReference type="Proteomes" id="UP000678499">
    <property type="component" value="Unassembled WGS sequence"/>
</dbReference>
<dbReference type="InterPro" id="IPR001763">
    <property type="entry name" value="Rhodanese-like_dom"/>
</dbReference>
<dbReference type="EMBL" id="CAJPEX010004220">
    <property type="protein sequence ID" value="CAG0922874.1"/>
    <property type="molecule type" value="Genomic_DNA"/>
</dbReference>
<dbReference type="EMBL" id="OA882515">
    <property type="protein sequence ID" value="CAD7275758.1"/>
    <property type="molecule type" value="Genomic_DNA"/>
</dbReference>
<proteinExistence type="predicted"/>
<dbReference type="EMBL" id="CAJPEX010000478">
    <property type="protein sequence ID" value="CAG0915910.1"/>
    <property type="molecule type" value="Genomic_DNA"/>
</dbReference>
<dbReference type="InterPro" id="IPR036873">
    <property type="entry name" value="Rhodanese-like_dom_sf"/>
</dbReference>
<feature type="domain" description="Rhodanese" evidence="1">
    <location>
        <begin position="35"/>
        <end position="138"/>
    </location>
</feature>
<name>A0A7R9BW36_9CRUS</name>
<dbReference type="PANTHER" id="PTHR44086:SF10">
    <property type="entry name" value="THIOSULFATE SULFURTRANSFERASE_RHODANESE-LIKE DOMAIN-CONTAINING PROTEIN 3"/>
    <property type="match status" value="1"/>
</dbReference>
<dbReference type="SUPFAM" id="SSF52821">
    <property type="entry name" value="Rhodanese/Cell cycle control phosphatase"/>
    <property type="match status" value="1"/>
</dbReference>
<accession>A0A7R9BW36</accession>
<dbReference type="EMBL" id="OA886257">
    <property type="protein sequence ID" value="CAD7282722.1"/>
    <property type="molecule type" value="Genomic_DNA"/>
</dbReference>
<dbReference type="Gene3D" id="3.40.250.10">
    <property type="entry name" value="Rhodanese-like domain"/>
    <property type="match status" value="1"/>
</dbReference>
<evidence type="ECO:0000313" key="3">
    <source>
        <dbReference type="EMBL" id="CAD7282722.1"/>
    </source>
</evidence>
<organism evidence="3">
    <name type="scientific">Notodromas monacha</name>
    <dbReference type="NCBI Taxonomy" id="399045"/>
    <lineage>
        <taxon>Eukaryota</taxon>
        <taxon>Metazoa</taxon>
        <taxon>Ecdysozoa</taxon>
        <taxon>Arthropoda</taxon>
        <taxon>Crustacea</taxon>
        <taxon>Oligostraca</taxon>
        <taxon>Ostracoda</taxon>
        <taxon>Podocopa</taxon>
        <taxon>Podocopida</taxon>
        <taxon>Cypridocopina</taxon>
        <taxon>Cypridoidea</taxon>
        <taxon>Cyprididae</taxon>
        <taxon>Notodromas</taxon>
    </lineage>
</organism>
<keyword evidence="4" id="KW-1185">Reference proteome</keyword>
<dbReference type="OrthoDB" id="566238at2759"/>
<reference evidence="3" key="1">
    <citation type="submission" date="2020-11" db="EMBL/GenBank/DDBJ databases">
        <authorList>
            <person name="Tran Van P."/>
        </authorList>
    </citation>
    <scope>NUCLEOTIDE SEQUENCE</scope>
</reference>
<evidence type="ECO:0000313" key="4">
    <source>
        <dbReference type="Proteomes" id="UP000678499"/>
    </source>
</evidence>
<evidence type="ECO:0000313" key="2">
    <source>
        <dbReference type="EMBL" id="CAD7275758.1"/>
    </source>
</evidence>
<gene>
    <name evidence="3" type="ORF">NMOB1V02_LOCUS10343</name>
    <name evidence="2" type="ORF">NMOB1V02_LOCUS3547</name>
</gene>
<dbReference type="PROSITE" id="PS50206">
    <property type="entry name" value="RHODANESE_3"/>
    <property type="match status" value="1"/>
</dbReference>
<dbReference type="Pfam" id="PF00581">
    <property type="entry name" value="Rhodanese"/>
    <property type="match status" value="1"/>
</dbReference>
<protein>
    <recommendedName>
        <fullName evidence="1">Rhodanese domain-containing protein</fullName>
    </recommendedName>
</protein>
<dbReference type="PANTHER" id="PTHR44086">
    <property type="entry name" value="THIOSULFATE SULFURTRANSFERASE RDL2, MITOCHONDRIAL-RELATED"/>
    <property type="match status" value="1"/>
</dbReference>
<evidence type="ECO:0000259" key="1">
    <source>
        <dbReference type="PROSITE" id="PS50206"/>
    </source>
</evidence>
<sequence>MRVLLQSVLRIFRPIIQSSVRPHEVRFHELSKGLRKGTLTLIDCRNQTEREDPGMIPGSFNIPLHEAQEAFKLTESEFEARYRFKKPDPSNDQVVVACRSGKRAEDFIDRIRPLGYENFRLYKGSFLDWEEKGGPVTREKLRGPQ</sequence>